<keyword evidence="2" id="KW-1185">Reference proteome</keyword>
<sequence>MSGRRLLWFLAGLCLVAAVGHAFMARAQGNAWVDLAAPRAAAIPEDALRLRIIANSDRPADQAEKLKVRDAVVAAAAAWLHGVTSAAGAEAVLRAHLPQVTALADRILRRDGMPYAAEVQLGRVPFPTKVYGNRVYPAGEYEALRIVLGRGAGENWWCVLYPPLCFIDIADGDAVPNTGGFPDLPPLETITVPGADGQPRQVAVRVAALDYGEAVWKGVRAWLAGKGAGG</sequence>
<organism evidence="1 2">
    <name type="scientific">Alicyclobacillus cellulosilyticus</name>
    <dbReference type="NCBI Taxonomy" id="1003997"/>
    <lineage>
        <taxon>Bacteria</taxon>
        <taxon>Bacillati</taxon>
        <taxon>Bacillota</taxon>
        <taxon>Bacilli</taxon>
        <taxon>Bacillales</taxon>
        <taxon>Alicyclobacillaceae</taxon>
        <taxon>Alicyclobacillus</taxon>
    </lineage>
</organism>
<dbReference type="InterPro" id="IPR014202">
    <property type="entry name" value="Spore_II_R"/>
</dbReference>
<gene>
    <name evidence="1" type="ORF">GCM10010885_09660</name>
</gene>
<dbReference type="NCBIfam" id="TIGR02837">
    <property type="entry name" value="spore_II_R"/>
    <property type="match status" value="1"/>
</dbReference>
<name>A0A917NI48_9BACL</name>
<dbReference type="RefSeq" id="WP_188881490.1">
    <property type="nucleotide sequence ID" value="NZ_BMOY01000011.1"/>
</dbReference>
<accession>A0A917NI48</accession>
<proteinExistence type="predicted"/>
<dbReference type="EMBL" id="BMOY01000011">
    <property type="protein sequence ID" value="GGJ02419.1"/>
    <property type="molecule type" value="Genomic_DNA"/>
</dbReference>
<evidence type="ECO:0000313" key="1">
    <source>
        <dbReference type="EMBL" id="GGJ02419.1"/>
    </source>
</evidence>
<protein>
    <recommendedName>
        <fullName evidence="3">Stage II sporulation protein R</fullName>
    </recommendedName>
</protein>
<comment type="caution">
    <text evidence="1">The sequence shown here is derived from an EMBL/GenBank/DDBJ whole genome shotgun (WGS) entry which is preliminary data.</text>
</comment>
<dbReference type="Proteomes" id="UP000637695">
    <property type="component" value="Unassembled WGS sequence"/>
</dbReference>
<reference evidence="1" key="1">
    <citation type="journal article" date="2014" name="Int. J. Syst. Evol. Microbiol.">
        <title>Complete genome sequence of Corynebacterium casei LMG S-19264T (=DSM 44701T), isolated from a smear-ripened cheese.</title>
        <authorList>
            <consortium name="US DOE Joint Genome Institute (JGI-PGF)"/>
            <person name="Walter F."/>
            <person name="Albersmeier A."/>
            <person name="Kalinowski J."/>
            <person name="Ruckert C."/>
        </authorList>
    </citation>
    <scope>NUCLEOTIDE SEQUENCE</scope>
    <source>
        <strain evidence="1">JCM 18487</strain>
    </source>
</reference>
<evidence type="ECO:0000313" key="2">
    <source>
        <dbReference type="Proteomes" id="UP000637695"/>
    </source>
</evidence>
<dbReference type="Pfam" id="PF09551">
    <property type="entry name" value="Spore_II_R"/>
    <property type="match status" value="1"/>
</dbReference>
<dbReference type="AlphaFoldDB" id="A0A917NI48"/>
<evidence type="ECO:0008006" key="3">
    <source>
        <dbReference type="Google" id="ProtNLM"/>
    </source>
</evidence>
<reference evidence="1" key="2">
    <citation type="submission" date="2020-09" db="EMBL/GenBank/DDBJ databases">
        <authorList>
            <person name="Sun Q."/>
            <person name="Ohkuma M."/>
        </authorList>
    </citation>
    <scope>NUCLEOTIDE SEQUENCE</scope>
    <source>
        <strain evidence="1">JCM 18487</strain>
    </source>
</reference>